<dbReference type="NCBIfam" id="TIGR04183">
    <property type="entry name" value="Por_Secre_tail"/>
    <property type="match status" value="1"/>
</dbReference>
<dbReference type="CDD" id="cd00146">
    <property type="entry name" value="PKD"/>
    <property type="match status" value="1"/>
</dbReference>
<dbReference type="GO" id="GO:0046872">
    <property type="term" value="F:metal ion binding"/>
    <property type="evidence" value="ECO:0007669"/>
    <property type="project" value="InterPro"/>
</dbReference>
<feature type="chain" id="PRO_5042092619" description="Secreted protein (Por secretion system target)" evidence="2">
    <location>
        <begin position="21"/>
        <end position="985"/>
    </location>
</feature>
<dbReference type="GO" id="GO:0003993">
    <property type="term" value="F:acid phosphatase activity"/>
    <property type="evidence" value="ECO:0007669"/>
    <property type="project" value="InterPro"/>
</dbReference>
<dbReference type="InterPro" id="IPR026444">
    <property type="entry name" value="Secre_tail"/>
</dbReference>
<dbReference type="Gene3D" id="3.60.21.10">
    <property type="match status" value="1"/>
</dbReference>
<evidence type="ECO:0000313" key="7">
    <source>
        <dbReference type="Proteomes" id="UP001185092"/>
    </source>
</evidence>
<dbReference type="Proteomes" id="UP001185092">
    <property type="component" value="Unassembled WGS sequence"/>
</dbReference>
<dbReference type="Pfam" id="PF17957">
    <property type="entry name" value="Big_7"/>
    <property type="match status" value="1"/>
</dbReference>
<dbReference type="PANTHER" id="PTHR45867">
    <property type="entry name" value="PURPLE ACID PHOSPHATASE"/>
    <property type="match status" value="1"/>
</dbReference>
<evidence type="ECO:0008006" key="8">
    <source>
        <dbReference type="Google" id="ProtNLM"/>
    </source>
</evidence>
<dbReference type="PANTHER" id="PTHR45867:SF3">
    <property type="entry name" value="ACID PHOSPHATASE TYPE 7"/>
    <property type="match status" value="1"/>
</dbReference>
<name>A0AAE4BRN0_9BACT</name>
<keyword evidence="1 2" id="KW-0732">Signal</keyword>
<dbReference type="RefSeq" id="WP_309938361.1">
    <property type="nucleotide sequence ID" value="NZ_AP025305.1"/>
</dbReference>
<evidence type="ECO:0000259" key="4">
    <source>
        <dbReference type="Pfam" id="PF16656"/>
    </source>
</evidence>
<feature type="domain" description="Calcineurin-like phosphoesterase" evidence="3">
    <location>
        <begin position="143"/>
        <end position="293"/>
    </location>
</feature>
<dbReference type="SUPFAM" id="SSF49363">
    <property type="entry name" value="Purple acid phosphatase, N-terminal domain"/>
    <property type="match status" value="1"/>
</dbReference>
<dbReference type="Pfam" id="PF00149">
    <property type="entry name" value="Metallophos"/>
    <property type="match status" value="1"/>
</dbReference>
<dbReference type="Gene3D" id="2.60.40.10">
    <property type="entry name" value="Immunoglobulins"/>
    <property type="match status" value="1"/>
</dbReference>
<dbReference type="SUPFAM" id="SSF56300">
    <property type="entry name" value="Metallo-dependent phosphatases"/>
    <property type="match status" value="1"/>
</dbReference>
<gene>
    <name evidence="6" type="ORF">HNQ88_001893</name>
</gene>
<evidence type="ECO:0000259" key="3">
    <source>
        <dbReference type="Pfam" id="PF00149"/>
    </source>
</evidence>
<dbReference type="Pfam" id="PF16656">
    <property type="entry name" value="Pur_ac_phosph_N"/>
    <property type="match status" value="1"/>
</dbReference>
<keyword evidence="7" id="KW-1185">Reference proteome</keyword>
<dbReference type="InterPro" id="IPR015914">
    <property type="entry name" value="PAPs_N"/>
</dbReference>
<dbReference type="AlphaFoldDB" id="A0AAE4BRN0"/>
<dbReference type="InterPro" id="IPR004843">
    <property type="entry name" value="Calcineurin-like_PHP"/>
</dbReference>
<proteinExistence type="predicted"/>
<dbReference type="Gene3D" id="2.60.40.380">
    <property type="entry name" value="Purple acid phosphatase-like, N-terminal"/>
    <property type="match status" value="1"/>
</dbReference>
<dbReference type="InterPro" id="IPR029052">
    <property type="entry name" value="Metallo-depent_PP-like"/>
</dbReference>
<evidence type="ECO:0000259" key="5">
    <source>
        <dbReference type="Pfam" id="PF18962"/>
    </source>
</evidence>
<evidence type="ECO:0000256" key="1">
    <source>
        <dbReference type="ARBA" id="ARBA00022729"/>
    </source>
</evidence>
<organism evidence="6 7">
    <name type="scientific">Aureibacter tunicatorum</name>
    <dbReference type="NCBI Taxonomy" id="866807"/>
    <lineage>
        <taxon>Bacteria</taxon>
        <taxon>Pseudomonadati</taxon>
        <taxon>Bacteroidota</taxon>
        <taxon>Cytophagia</taxon>
        <taxon>Cytophagales</taxon>
        <taxon>Persicobacteraceae</taxon>
        <taxon>Aureibacter</taxon>
    </lineage>
</organism>
<evidence type="ECO:0000313" key="6">
    <source>
        <dbReference type="EMBL" id="MDR6238856.1"/>
    </source>
</evidence>
<comment type="caution">
    <text evidence="6">The sequence shown here is derived from an EMBL/GenBank/DDBJ whole genome shotgun (WGS) entry which is preliminary data.</text>
</comment>
<dbReference type="EMBL" id="JAVDQD010000002">
    <property type="protein sequence ID" value="MDR6238856.1"/>
    <property type="molecule type" value="Genomic_DNA"/>
</dbReference>
<dbReference type="Pfam" id="PF18962">
    <property type="entry name" value="Por_Secre_tail"/>
    <property type="match status" value="1"/>
</dbReference>
<sequence>MKKIYIFMSLILALLTTAKASNDKYRLVLRDDPSSTITIAWNQISGSGATVYYGTTDHGTNWQNYSNSKTVDRSVSYRGMNNQFARLTNLSANTAYYFVVRDSEGTSQRFWFKTAPNDPNARLSFIAGGDSRNNRTPRQNANRLVSKLRPHAVFFGGDMTDNDTNSQWQNWFNDWQLTTASDGRMIPIVAARGNHESSNSTIYNLFDTPSSSAYYAITFSGLVRTYTLNTEMSISGSQTSWLSGDLSSNASVKWKMAQYHKPMRPHVSSKSEGNSQYSNWASLFQQHKVKLVIECDAHTVKTTWPVVPSSGSGSDEGFIRDDANGTVYAGEGCWGAPLRSNNDDKNWTRNSGRFNQFKWIFVDKDRIEVRTIQVDNATSVGSVSDNDIFTAPSNLNIWNPSNGSVVTIEDNSNLAPQVAISSPSNGSQQTKNQAVSISATASDADGSVSNVKFYINNSLISTDSQSPYQASYTPTQDGTYTIKAEATDDKGKTSTATSSFFVGVVQQTFEKRINSSMDDVEESSSGSMYTNSSDLELVADGSKGNQRIGMRFTGVNIPQGATITNAYIQFTVDETNTGSTSLTIKAQNTDNAGAFSSSSNNVSSRSLTSSSVSWNPAGWSSVGASGADQRTPNLASILQPVIGRSGWNSGNSLVVVVTGTGERTAEAYDGSSSNAPLLHIEYTVGGSSNPDPDPDPDPNPTVTVEKSVRVSTGNDDAEEAQSGAMYLNSSDLELVYDTHQSAGNQHVGIRFNNHQIPAGAQIEEAYIQFTVDETKYSSGVLSIYGHDTDNASTFTSTSGNISGRAKTSATVSWNPPSWSSVGAAGADQRTPELKAIVQEIVDRSGYATNNSIAFIINGSGVRTAESYNGSSSRAPLLYVKYTTSSSSRKAGTGTSEITAVVEGLAGVKAYPNPTNNELNVEINGFDEESSVRVTLVNLATTQIIADVNTSVADVKPFDVSNLLPGLYAVIVSVEGQTFQQKVVVY</sequence>
<protein>
    <recommendedName>
        <fullName evidence="8">Secreted protein (Por secretion system target)</fullName>
    </recommendedName>
</protein>
<reference evidence="6" key="1">
    <citation type="submission" date="2023-07" db="EMBL/GenBank/DDBJ databases">
        <title>Genomic Encyclopedia of Type Strains, Phase IV (KMG-IV): sequencing the most valuable type-strain genomes for metagenomic binning, comparative biology and taxonomic classification.</title>
        <authorList>
            <person name="Goeker M."/>
        </authorList>
    </citation>
    <scope>NUCLEOTIDE SEQUENCE</scope>
    <source>
        <strain evidence="6">DSM 26174</strain>
    </source>
</reference>
<dbReference type="InterPro" id="IPR008963">
    <property type="entry name" value="Purple_acid_Pase-like_N"/>
</dbReference>
<feature type="domain" description="Secretion system C-terminal sorting" evidence="5">
    <location>
        <begin position="910"/>
        <end position="984"/>
    </location>
</feature>
<feature type="domain" description="Purple acid phosphatase N-terminal" evidence="4">
    <location>
        <begin position="25"/>
        <end position="114"/>
    </location>
</feature>
<accession>A0AAE4BRN0</accession>
<dbReference type="InterPro" id="IPR013783">
    <property type="entry name" value="Ig-like_fold"/>
</dbReference>
<evidence type="ECO:0000256" key="2">
    <source>
        <dbReference type="SAM" id="SignalP"/>
    </source>
</evidence>
<feature type="signal peptide" evidence="2">
    <location>
        <begin position="1"/>
        <end position="20"/>
    </location>
</feature>